<dbReference type="KEGG" id="plei:Q9312_09625"/>
<sequence>MTIYLLGSLLLIPVLLLAAPPAIFEQKGRRDIAFYYLLAMEAVQLTIVIMYWSKPSVAAFWVQALVGLSLSLSALYLGLAKKLPTWSLTLLILLAFNGGLIYLTLPWLDSVTT</sequence>
<keyword evidence="3" id="KW-1185">Reference proteome</keyword>
<organism evidence="2 3">
    <name type="scientific">Pleionea litopenaei</name>
    <dbReference type="NCBI Taxonomy" id="3070815"/>
    <lineage>
        <taxon>Bacteria</taxon>
        <taxon>Pseudomonadati</taxon>
        <taxon>Pseudomonadota</taxon>
        <taxon>Gammaproteobacteria</taxon>
        <taxon>Oceanospirillales</taxon>
        <taxon>Pleioneaceae</taxon>
        <taxon>Pleionea</taxon>
    </lineage>
</organism>
<evidence type="ECO:0000313" key="2">
    <source>
        <dbReference type="EMBL" id="WMS89150.1"/>
    </source>
</evidence>
<proteinExistence type="predicted"/>
<keyword evidence="1" id="KW-0812">Transmembrane</keyword>
<feature type="transmembrane region" description="Helical" evidence="1">
    <location>
        <begin position="86"/>
        <end position="108"/>
    </location>
</feature>
<gene>
    <name evidence="2" type="ORF">Q9312_09625</name>
</gene>
<dbReference type="AlphaFoldDB" id="A0AA51RX58"/>
<dbReference type="EMBL" id="CP133548">
    <property type="protein sequence ID" value="WMS89150.1"/>
    <property type="molecule type" value="Genomic_DNA"/>
</dbReference>
<reference evidence="2 3" key="1">
    <citation type="submission" date="2023-08" db="EMBL/GenBank/DDBJ databases">
        <title>Pleionea litopenaei sp. nov., isolated from stomach of juvenile Litopenaeus vannamei.</title>
        <authorList>
            <person name="Rho A.M."/>
            <person name="Hwang C.Y."/>
        </authorList>
    </citation>
    <scope>NUCLEOTIDE SEQUENCE [LARGE SCALE GENOMIC DNA]</scope>
    <source>
        <strain evidence="2 3">HL-JVS1</strain>
    </source>
</reference>
<feature type="transmembrane region" description="Helical" evidence="1">
    <location>
        <begin position="33"/>
        <end position="52"/>
    </location>
</feature>
<name>A0AA51RX58_9GAMM</name>
<feature type="transmembrane region" description="Helical" evidence="1">
    <location>
        <begin position="58"/>
        <end position="79"/>
    </location>
</feature>
<keyword evidence="1" id="KW-0472">Membrane</keyword>
<evidence type="ECO:0000256" key="1">
    <source>
        <dbReference type="SAM" id="Phobius"/>
    </source>
</evidence>
<dbReference type="Proteomes" id="UP001239782">
    <property type="component" value="Chromosome"/>
</dbReference>
<feature type="transmembrane region" description="Helical" evidence="1">
    <location>
        <begin position="6"/>
        <end position="24"/>
    </location>
</feature>
<evidence type="ECO:0000313" key="3">
    <source>
        <dbReference type="Proteomes" id="UP001239782"/>
    </source>
</evidence>
<dbReference type="RefSeq" id="WP_309204404.1">
    <property type="nucleotide sequence ID" value="NZ_CP133548.1"/>
</dbReference>
<accession>A0AA51RX58</accession>
<keyword evidence="1" id="KW-1133">Transmembrane helix</keyword>
<protein>
    <submittedName>
        <fullName evidence="2">Uncharacterized protein</fullName>
    </submittedName>
</protein>